<comment type="subcellular location">
    <subcellularLocation>
        <location evidence="2">Endomembrane system</location>
        <topology evidence="2">Multi-pass membrane protein</topology>
    </subcellularLocation>
</comment>
<comment type="pathway">
    <text evidence="3">Protein modification; protein ubiquitination.</text>
</comment>
<evidence type="ECO:0000313" key="14">
    <source>
        <dbReference type="EMBL" id="KAK0752347.1"/>
    </source>
</evidence>
<feature type="transmembrane region" description="Helical" evidence="11">
    <location>
        <begin position="605"/>
        <end position="624"/>
    </location>
</feature>
<evidence type="ECO:0000313" key="15">
    <source>
        <dbReference type="Proteomes" id="UP001172155"/>
    </source>
</evidence>
<feature type="compositionally biased region" description="Low complexity" evidence="10">
    <location>
        <begin position="518"/>
        <end position="548"/>
    </location>
</feature>
<keyword evidence="5" id="KW-0808">Transferase</keyword>
<evidence type="ECO:0000256" key="5">
    <source>
        <dbReference type="ARBA" id="ARBA00022679"/>
    </source>
</evidence>
<evidence type="ECO:0000256" key="2">
    <source>
        <dbReference type="ARBA" id="ARBA00004127"/>
    </source>
</evidence>
<evidence type="ECO:0000256" key="10">
    <source>
        <dbReference type="SAM" id="MobiDB-lite"/>
    </source>
</evidence>
<proteinExistence type="predicted"/>
<keyword evidence="6 11" id="KW-0812">Transmembrane</keyword>
<feature type="signal peptide" evidence="12">
    <location>
        <begin position="1"/>
        <end position="31"/>
    </location>
</feature>
<name>A0AA40F7D9_9PEZI</name>
<keyword evidence="15" id="KW-1185">Reference proteome</keyword>
<evidence type="ECO:0000256" key="12">
    <source>
        <dbReference type="SAM" id="SignalP"/>
    </source>
</evidence>
<dbReference type="GO" id="GO:0012505">
    <property type="term" value="C:endomembrane system"/>
    <property type="evidence" value="ECO:0007669"/>
    <property type="project" value="UniProtKB-SubCell"/>
</dbReference>
<evidence type="ECO:0000256" key="11">
    <source>
        <dbReference type="SAM" id="Phobius"/>
    </source>
</evidence>
<feature type="transmembrane region" description="Helical" evidence="11">
    <location>
        <begin position="413"/>
        <end position="432"/>
    </location>
</feature>
<comment type="caution">
    <text evidence="14">The sequence shown here is derived from an EMBL/GenBank/DDBJ whole genome shotgun (WGS) entry which is preliminary data.</text>
</comment>
<dbReference type="InterPro" id="IPR021319">
    <property type="entry name" value="DUF2921"/>
</dbReference>
<feature type="transmembrane region" description="Helical" evidence="11">
    <location>
        <begin position="444"/>
        <end position="467"/>
    </location>
</feature>
<keyword evidence="9 11" id="KW-0472">Membrane</keyword>
<evidence type="ECO:0000256" key="8">
    <source>
        <dbReference type="ARBA" id="ARBA00022989"/>
    </source>
</evidence>
<feature type="transmembrane region" description="Helical" evidence="11">
    <location>
        <begin position="473"/>
        <end position="499"/>
    </location>
</feature>
<feature type="chain" id="PRO_5041402379" description="RING-type E3 ubiquitin transferase" evidence="12">
    <location>
        <begin position="32"/>
        <end position="797"/>
    </location>
</feature>
<feature type="domain" description="SWEET-like" evidence="13">
    <location>
        <begin position="593"/>
        <end position="722"/>
    </location>
</feature>
<organism evidence="14 15">
    <name type="scientific">Schizothecium vesticola</name>
    <dbReference type="NCBI Taxonomy" id="314040"/>
    <lineage>
        <taxon>Eukaryota</taxon>
        <taxon>Fungi</taxon>
        <taxon>Dikarya</taxon>
        <taxon>Ascomycota</taxon>
        <taxon>Pezizomycotina</taxon>
        <taxon>Sordariomycetes</taxon>
        <taxon>Sordariomycetidae</taxon>
        <taxon>Sordariales</taxon>
        <taxon>Schizotheciaceae</taxon>
        <taxon>Schizothecium</taxon>
    </lineage>
</organism>
<feature type="compositionally biased region" description="Pro residues" evidence="10">
    <location>
        <begin position="549"/>
        <end position="560"/>
    </location>
</feature>
<accession>A0AA40F7D9</accession>
<evidence type="ECO:0000259" key="13">
    <source>
        <dbReference type="Pfam" id="PF11145"/>
    </source>
</evidence>
<dbReference type="Proteomes" id="UP001172155">
    <property type="component" value="Unassembled WGS sequence"/>
</dbReference>
<feature type="region of interest" description="Disordered" evidence="10">
    <location>
        <begin position="767"/>
        <end position="797"/>
    </location>
</feature>
<feature type="region of interest" description="Disordered" evidence="10">
    <location>
        <begin position="506"/>
        <end position="562"/>
    </location>
</feature>
<evidence type="ECO:0000256" key="3">
    <source>
        <dbReference type="ARBA" id="ARBA00004906"/>
    </source>
</evidence>
<evidence type="ECO:0000256" key="4">
    <source>
        <dbReference type="ARBA" id="ARBA00012483"/>
    </source>
</evidence>
<keyword evidence="12" id="KW-0732">Signal</keyword>
<evidence type="ECO:0000256" key="9">
    <source>
        <dbReference type="ARBA" id="ARBA00023136"/>
    </source>
</evidence>
<sequence length="797" mass="87236">MPTLEPQPSDTSRLVLLLVLLLWLMVTPDNGQVMITGPSFASSRLHSQREAHGVMNGTKWGDFSPRLTTDPPGVDARYLNMTGFRQDDGYAWEDLGRFRDRCQEWSRNAFSSDDWDRPGPSQVVWKNATGRLHGEWVRRPGTNERQAAGYNLSAIAPEISWLGGSADWQRNVTGEHGTVSMVLEEYEGSAEYVEGADAVDARSASVARQTSAFVLIQDEGSGSMVWSMRLHGVHWPRQGAILLTTSSDKFYGIFGLPHLAPGPEFFTSSQKLLNITLDEVLRKREKVRFTDPSDPWTSVVESNEEIWDKSPRCEYIVYAQLHPLDAKETASNNYRGHAADGLPGLLDEMERELRFPTGAPFKAVPDLRLSMVAWSPDCGYFLESKGPPNYASVDGQHLVGVKEEVFLYEVKTWILALAAVYLGQIWLLKAQMKETSTPSTIGRVSFYTAATMLLADGIIFSAATIVGLASGNTWLACLLVIFASFVSMFMGGAFLSDIYRIQEPERRNRDRDRERNRAQNNNNTPTSAGTTTAPTAAPQRDTLPAPATASPPRPPSPPIIIPSDQDIDAEIAEVTALPTATTTTTTTPATQTSEPTAFSSILGRLIFLGLVLLFLSVSATSWSAPLRACYANALAALYLSLWVPQIVRNVQRNSRRAFSWRFMVGQSALRLAPLAYFYLREDNLLFADPDWRAFGALVAWVWCQLWVLAAQDVLGPRFGVPRGWVAEAWEYHPVLREDSVEAGGLPIGLVGVFGGLCDLQGDVGGAGGEGRGGGGSQGGRGGGRGAGEEGVHGWGLM</sequence>
<dbReference type="EC" id="2.3.2.27" evidence="4"/>
<gene>
    <name evidence="14" type="ORF">B0T18DRAFT_436424</name>
</gene>
<keyword evidence="8 11" id="KW-1133">Transmembrane helix</keyword>
<evidence type="ECO:0000256" key="7">
    <source>
        <dbReference type="ARBA" id="ARBA00022786"/>
    </source>
</evidence>
<dbReference type="AlphaFoldDB" id="A0AA40F7D9"/>
<dbReference type="EMBL" id="JAUKUD010000002">
    <property type="protein sequence ID" value="KAK0752347.1"/>
    <property type="molecule type" value="Genomic_DNA"/>
</dbReference>
<comment type="catalytic activity">
    <reaction evidence="1">
        <text>S-ubiquitinyl-[E2 ubiquitin-conjugating enzyme]-L-cysteine + [acceptor protein]-L-lysine = [E2 ubiquitin-conjugating enzyme]-L-cysteine + N(6)-ubiquitinyl-[acceptor protein]-L-lysine.</text>
        <dbReference type="EC" id="2.3.2.27"/>
    </reaction>
</comment>
<evidence type="ECO:0000256" key="6">
    <source>
        <dbReference type="ARBA" id="ARBA00022692"/>
    </source>
</evidence>
<dbReference type="Pfam" id="PF11145">
    <property type="entry name" value="DUF2921"/>
    <property type="match status" value="1"/>
</dbReference>
<protein>
    <recommendedName>
        <fullName evidence="4">RING-type E3 ubiquitin transferase</fullName>
        <ecNumber evidence="4">2.3.2.27</ecNumber>
    </recommendedName>
</protein>
<feature type="compositionally biased region" description="Gly residues" evidence="10">
    <location>
        <begin position="767"/>
        <end position="785"/>
    </location>
</feature>
<evidence type="ECO:0000256" key="1">
    <source>
        <dbReference type="ARBA" id="ARBA00000900"/>
    </source>
</evidence>
<feature type="compositionally biased region" description="Basic and acidic residues" evidence="10">
    <location>
        <begin position="506"/>
        <end position="517"/>
    </location>
</feature>
<keyword evidence="7" id="KW-0833">Ubl conjugation pathway</keyword>
<dbReference type="GO" id="GO:0061630">
    <property type="term" value="F:ubiquitin protein ligase activity"/>
    <property type="evidence" value="ECO:0007669"/>
    <property type="project" value="UniProtKB-EC"/>
</dbReference>
<reference evidence="14" key="1">
    <citation type="submission" date="2023-06" db="EMBL/GenBank/DDBJ databases">
        <title>Genome-scale phylogeny and comparative genomics of the fungal order Sordariales.</title>
        <authorList>
            <consortium name="Lawrence Berkeley National Laboratory"/>
            <person name="Hensen N."/>
            <person name="Bonometti L."/>
            <person name="Westerberg I."/>
            <person name="Brannstrom I.O."/>
            <person name="Guillou S."/>
            <person name="Cros-Aarteil S."/>
            <person name="Calhoun S."/>
            <person name="Haridas S."/>
            <person name="Kuo A."/>
            <person name="Mondo S."/>
            <person name="Pangilinan J."/>
            <person name="Riley R."/>
            <person name="LaButti K."/>
            <person name="Andreopoulos B."/>
            <person name="Lipzen A."/>
            <person name="Chen C."/>
            <person name="Yanf M."/>
            <person name="Daum C."/>
            <person name="Ng V."/>
            <person name="Clum A."/>
            <person name="Steindorff A."/>
            <person name="Ohm R."/>
            <person name="Martin F."/>
            <person name="Silar P."/>
            <person name="Natvig D."/>
            <person name="Lalanne C."/>
            <person name="Gautier V."/>
            <person name="Ament-velasquez S.L."/>
            <person name="Kruys A."/>
            <person name="Hutchinson M.I."/>
            <person name="Powell A.J."/>
            <person name="Barry K."/>
            <person name="Miller A.N."/>
            <person name="Grigoriev I.V."/>
            <person name="Debuchy R."/>
            <person name="Gladieux P."/>
            <person name="Thoren M.H."/>
            <person name="Johannesson H."/>
        </authorList>
    </citation>
    <scope>NUCLEOTIDE SEQUENCE</scope>
    <source>
        <strain evidence="14">SMH3187-1</strain>
    </source>
</reference>